<evidence type="ECO:0000256" key="1">
    <source>
        <dbReference type="SAM" id="MobiDB-lite"/>
    </source>
</evidence>
<dbReference type="Proteomes" id="UP000076738">
    <property type="component" value="Unassembled WGS sequence"/>
</dbReference>
<feature type="compositionally biased region" description="Low complexity" evidence="1">
    <location>
        <begin position="108"/>
        <end position="151"/>
    </location>
</feature>
<dbReference type="OrthoDB" id="2261329at2759"/>
<accession>A0A167HSM4</accession>
<dbReference type="AlphaFoldDB" id="A0A167HSM4"/>
<evidence type="ECO:0000313" key="2">
    <source>
        <dbReference type="EMBL" id="KZO91940.1"/>
    </source>
</evidence>
<protein>
    <submittedName>
        <fullName evidence="2">Uncharacterized protein</fullName>
    </submittedName>
</protein>
<keyword evidence="3" id="KW-1185">Reference proteome</keyword>
<feature type="region of interest" description="Disordered" evidence="1">
    <location>
        <begin position="82"/>
        <end position="190"/>
    </location>
</feature>
<dbReference type="STRING" id="1330018.A0A167HSM4"/>
<organism evidence="2 3">
    <name type="scientific">Calocera viscosa (strain TUFC12733)</name>
    <dbReference type="NCBI Taxonomy" id="1330018"/>
    <lineage>
        <taxon>Eukaryota</taxon>
        <taxon>Fungi</taxon>
        <taxon>Dikarya</taxon>
        <taxon>Basidiomycota</taxon>
        <taxon>Agaricomycotina</taxon>
        <taxon>Dacrymycetes</taxon>
        <taxon>Dacrymycetales</taxon>
        <taxon>Dacrymycetaceae</taxon>
        <taxon>Calocera</taxon>
    </lineage>
</organism>
<feature type="compositionally biased region" description="Low complexity" evidence="1">
    <location>
        <begin position="177"/>
        <end position="190"/>
    </location>
</feature>
<sequence>MKEATTLNVQVHLEEFKKQLNQEVLRMTQDVGHLRDEKMKLEQAIAELFAIKAKHGDHVSCRLPSAPNYAELPLKLYHLQQATQQAPHSNQQPQSRQPQKPMPPPPVQQYLHPQQVPGMMYNMPGPYPSGHHPQPQQPQQPRYPAAPPAGRLQMPAPLGGQQPTRQGTHASRPLPTAGGRAAAGGPRAAR</sequence>
<reference evidence="2 3" key="1">
    <citation type="journal article" date="2016" name="Mol. Biol. Evol.">
        <title>Comparative Genomics of Early-Diverging Mushroom-Forming Fungi Provides Insights into the Origins of Lignocellulose Decay Capabilities.</title>
        <authorList>
            <person name="Nagy L.G."/>
            <person name="Riley R."/>
            <person name="Tritt A."/>
            <person name="Adam C."/>
            <person name="Daum C."/>
            <person name="Floudas D."/>
            <person name="Sun H."/>
            <person name="Yadav J.S."/>
            <person name="Pangilinan J."/>
            <person name="Larsson K.H."/>
            <person name="Matsuura K."/>
            <person name="Barry K."/>
            <person name="Labutti K."/>
            <person name="Kuo R."/>
            <person name="Ohm R.A."/>
            <person name="Bhattacharya S.S."/>
            <person name="Shirouzu T."/>
            <person name="Yoshinaga Y."/>
            <person name="Martin F.M."/>
            <person name="Grigoriev I.V."/>
            <person name="Hibbett D.S."/>
        </authorList>
    </citation>
    <scope>NUCLEOTIDE SEQUENCE [LARGE SCALE GENOMIC DNA]</scope>
    <source>
        <strain evidence="2 3">TUFC12733</strain>
    </source>
</reference>
<proteinExistence type="predicted"/>
<evidence type="ECO:0000313" key="3">
    <source>
        <dbReference type="Proteomes" id="UP000076738"/>
    </source>
</evidence>
<name>A0A167HSM4_CALVF</name>
<gene>
    <name evidence="2" type="ORF">CALVIDRAFT_488334</name>
</gene>
<dbReference type="EMBL" id="KV417316">
    <property type="protein sequence ID" value="KZO91940.1"/>
    <property type="molecule type" value="Genomic_DNA"/>
</dbReference>